<keyword evidence="1" id="KW-0812">Transmembrane</keyword>
<keyword evidence="1" id="KW-1133">Transmembrane helix</keyword>
<keyword evidence="1" id="KW-0472">Membrane</keyword>
<organism evidence="2">
    <name type="scientific">Culex pipiens</name>
    <name type="common">House mosquito</name>
    <dbReference type="NCBI Taxonomy" id="7175"/>
    <lineage>
        <taxon>Eukaryota</taxon>
        <taxon>Metazoa</taxon>
        <taxon>Ecdysozoa</taxon>
        <taxon>Arthropoda</taxon>
        <taxon>Hexapoda</taxon>
        <taxon>Insecta</taxon>
        <taxon>Pterygota</taxon>
        <taxon>Neoptera</taxon>
        <taxon>Endopterygota</taxon>
        <taxon>Diptera</taxon>
        <taxon>Nematocera</taxon>
        <taxon>Culicoidea</taxon>
        <taxon>Culicidae</taxon>
        <taxon>Culicinae</taxon>
        <taxon>Culicini</taxon>
        <taxon>Culex</taxon>
        <taxon>Culex</taxon>
    </lineage>
</organism>
<name>A0A8D8FGS0_CULPI</name>
<accession>A0A8D8FGS0</accession>
<sequence>MLVTSGKLSLNRVMVLWYSSSTNSLSNFFEEQLKLPNSLKQDSNSRPSSISKQSANFAGSEKSFLNNLAVLLFPLPFVCGLLTRTLKAFSKATERRFFSCKTAGLVRVGPLAICCALCFITYSPILIVECMYESPIS</sequence>
<reference evidence="2" key="1">
    <citation type="submission" date="2021-05" db="EMBL/GenBank/DDBJ databases">
        <authorList>
            <person name="Alioto T."/>
            <person name="Alioto T."/>
            <person name="Gomez Garrido J."/>
        </authorList>
    </citation>
    <scope>NUCLEOTIDE SEQUENCE</scope>
</reference>
<feature type="transmembrane region" description="Helical" evidence="1">
    <location>
        <begin position="64"/>
        <end position="83"/>
    </location>
</feature>
<proteinExistence type="predicted"/>
<dbReference type="EMBL" id="HBUE01064964">
    <property type="protein sequence ID" value="CAG6470265.1"/>
    <property type="molecule type" value="Transcribed_RNA"/>
</dbReference>
<feature type="transmembrane region" description="Helical" evidence="1">
    <location>
        <begin position="104"/>
        <end position="127"/>
    </location>
</feature>
<dbReference type="AlphaFoldDB" id="A0A8D8FGS0"/>
<protein>
    <submittedName>
        <fullName evidence="2">(northern house mosquito) hypothetical protein</fullName>
    </submittedName>
</protein>
<evidence type="ECO:0000256" key="1">
    <source>
        <dbReference type="SAM" id="Phobius"/>
    </source>
</evidence>
<evidence type="ECO:0000313" key="2">
    <source>
        <dbReference type="EMBL" id="CAG6470265.1"/>
    </source>
</evidence>